<feature type="transmembrane region" description="Helical" evidence="10">
    <location>
        <begin position="212"/>
        <end position="230"/>
    </location>
</feature>
<feature type="transmembrane region" description="Helical" evidence="10">
    <location>
        <begin position="75"/>
        <end position="99"/>
    </location>
</feature>
<evidence type="ECO:0000256" key="4">
    <source>
        <dbReference type="ARBA" id="ARBA00022692"/>
    </source>
</evidence>
<comment type="similarity">
    <text evidence="10">Belongs to the ELO family.</text>
</comment>
<dbReference type="GO" id="GO:0034626">
    <property type="term" value="P:fatty acid elongation, polyunsaturated fatty acid"/>
    <property type="evidence" value="ECO:0007669"/>
    <property type="project" value="TreeGrafter"/>
</dbReference>
<keyword evidence="9 10" id="KW-0275">Fatty acid biosynthesis</keyword>
<sequence>MMWNINSKIDTLIQSYHEIFYTNADPRIRDKFLMGNPALITTIYIVYIFFIKVVLKKFMKNRPPFRLKIFENFLVFLLFGSSLYFFIISSNVWFFHYNWKCEAIDRSKSSLAMWAVNNSYLYLLSKFFYIFESVVLSLRKNHSYLETYLLIHHFFYPIGIWSTINYFPGGHALFLGFVNSFAHTVMFGYHLIANNFCMKLKLYRFKGAVNGLMLIIQLILFFPHTIQLFFKNDCNFPIEYPILVFVVIFTALPFIIIFVIPRAFKYHKSKLITRQNLQIQKTNLTLSYDLEKIEQT</sequence>
<evidence type="ECO:0000256" key="9">
    <source>
        <dbReference type="ARBA" id="ARBA00023160"/>
    </source>
</evidence>
<dbReference type="GO" id="GO:0009922">
    <property type="term" value="F:fatty acid elongase activity"/>
    <property type="evidence" value="ECO:0007669"/>
    <property type="project" value="UniProtKB-EC"/>
</dbReference>
<feature type="transmembrane region" description="Helical" evidence="10">
    <location>
        <begin position="119"/>
        <end position="136"/>
    </location>
</feature>
<evidence type="ECO:0000256" key="2">
    <source>
        <dbReference type="ARBA" id="ARBA00022516"/>
    </source>
</evidence>
<evidence type="ECO:0000256" key="3">
    <source>
        <dbReference type="ARBA" id="ARBA00022679"/>
    </source>
</evidence>
<keyword evidence="12" id="KW-1185">Reference proteome</keyword>
<reference evidence="11" key="1">
    <citation type="submission" date="2022-01" db="EMBL/GenBank/DDBJ databases">
        <authorList>
            <person name="King R."/>
        </authorList>
    </citation>
    <scope>NUCLEOTIDE SEQUENCE</scope>
</reference>
<dbReference type="PANTHER" id="PTHR11157:SF69">
    <property type="entry name" value="ELONGATION OF VERY LONG CHAIN FATTY ACIDS PROTEIN 7"/>
    <property type="match status" value="1"/>
</dbReference>
<evidence type="ECO:0000256" key="10">
    <source>
        <dbReference type="RuleBase" id="RU361115"/>
    </source>
</evidence>
<dbReference type="AlphaFoldDB" id="A0A9N9WZW1"/>
<dbReference type="PANTHER" id="PTHR11157">
    <property type="entry name" value="FATTY ACID ACYL TRANSFERASE-RELATED"/>
    <property type="match status" value="1"/>
</dbReference>
<keyword evidence="8 10" id="KW-0472">Membrane</keyword>
<feature type="transmembrane region" description="Helical" evidence="10">
    <location>
        <begin position="242"/>
        <end position="264"/>
    </location>
</feature>
<proteinExistence type="inferred from homology"/>
<feature type="transmembrane region" description="Helical" evidence="10">
    <location>
        <begin position="148"/>
        <end position="167"/>
    </location>
</feature>
<dbReference type="GO" id="GO:0019367">
    <property type="term" value="P:fatty acid elongation, saturated fatty acid"/>
    <property type="evidence" value="ECO:0007669"/>
    <property type="project" value="TreeGrafter"/>
</dbReference>
<keyword evidence="5 10" id="KW-0276">Fatty acid metabolism</keyword>
<name>A0A9N9WZW1_9DIPT</name>
<evidence type="ECO:0000256" key="8">
    <source>
        <dbReference type="ARBA" id="ARBA00023136"/>
    </source>
</evidence>
<dbReference type="OrthoDB" id="10516704at2759"/>
<keyword evidence="7 10" id="KW-0443">Lipid metabolism</keyword>
<reference evidence="11" key="2">
    <citation type="submission" date="2022-10" db="EMBL/GenBank/DDBJ databases">
        <authorList>
            <consortium name="ENA_rothamsted_submissions"/>
            <consortium name="culmorum"/>
            <person name="King R."/>
        </authorList>
    </citation>
    <scope>NUCLEOTIDE SEQUENCE</scope>
</reference>
<keyword evidence="3 10" id="KW-0808">Transferase</keyword>
<comment type="catalytic activity">
    <reaction evidence="10">
        <text>a very-long-chain acyl-CoA + malonyl-CoA + H(+) = a very-long-chain 3-oxoacyl-CoA + CO2 + CoA</text>
        <dbReference type="Rhea" id="RHEA:32727"/>
        <dbReference type="ChEBI" id="CHEBI:15378"/>
        <dbReference type="ChEBI" id="CHEBI:16526"/>
        <dbReference type="ChEBI" id="CHEBI:57287"/>
        <dbReference type="ChEBI" id="CHEBI:57384"/>
        <dbReference type="ChEBI" id="CHEBI:90725"/>
        <dbReference type="ChEBI" id="CHEBI:90736"/>
        <dbReference type="EC" id="2.3.1.199"/>
    </reaction>
</comment>
<comment type="subcellular location">
    <subcellularLocation>
        <location evidence="1">Membrane</location>
        <topology evidence="1">Multi-pass membrane protein</topology>
    </subcellularLocation>
</comment>
<evidence type="ECO:0000313" key="12">
    <source>
        <dbReference type="Proteomes" id="UP001153620"/>
    </source>
</evidence>
<evidence type="ECO:0000256" key="5">
    <source>
        <dbReference type="ARBA" id="ARBA00022832"/>
    </source>
</evidence>
<keyword evidence="4 10" id="KW-0812">Transmembrane</keyword>
<feature type="transmembrane region" description="Helical" evidence="10">
    <location>
        <begin position="173"/>
        <end position="192"/>
    </location>
</feature>
<keyword evidence="2 10" id="KW-0444">Lipid biosynthesis</keyword>
<dbReference type="Proteomes" id="UP001153620">
    <property type="component" value="Chromosome 4"/>
</dbReference>
<evidence type="ECO:0000256" key="6">
    <source>
        <dbReference type="ARBA" id="ARBA00022989"/>
    </source>
</evidence>
<dbReference type="EC" id="2.3.1.199" evidence="10"/>
<feature type="transmembrane region" description="Helical" evidence="10">
    <location>
        <begin position="38"/>
        <end position="55"/>
    </location>
</feature>
<protein>
    <recommendedName>
        <fullName evidence="10">Elongation of very long chain fatty acids protein</fullName>
        <ecNumber evidence="10">2.3.1.199</ecNumber>
    </recommendedName>
    <alternativeName>
        <fullName evidence="10">Very-long-chain 3-oxoacyl-CoA synthase</fullName>
    </alternativeName>
</protein>
<dbReference type="GO" id="GO:0030148">
    <property type="term" value="P:sphingolipid biosynthetic process"/>
    <property type="evidence" value="ECO:0007669"/>
    <property type="project" value="TreeGrafter"/>
</dbReference>
<dbReference type="Pfam" id="PF01151">
    <property type="entry name" value="ELO"/>
    <property type="match status" value="1"/>
</dbReference>
<dbReference type="EMBL" id="OU895880">
    <property type="protein sequence ID" value="CAG9812344.1"/>
    <property type="molecule type" value="Genomic_DNA"/>
</dbReference>
<organism evidence="11 12">
    <name type="scientific">Chironomus riparius</name>
    <dbReference type="NCBI Taxonomy" id="315576"/>
    <lineage>
        <taxon>Eukaryota</taxon>
        <taxon>Metazoa</taxon>
        <taxon>Ecdysozoa</taxon>
        <taxon>Arthropoda</taxon>
        <taxon>Hexapoda</taxon>
        <taxon>Insecta</taxon>
        <taxon>Pterygota</taxon>
        <taxon>Neoptera</taxon>
        <taxon>Endopterygota</taxon>
        <taxon>Diptera</taxon>
        <taxon>Nematocera</taxon>
        <taxon>Chironomoidea</taxon>
        <taxon>Chironomidae</taxon>
        <taxon>Chironominae</taxon>
        <taxon>Chironomus</taxon>
    </lineage>
</organism>
<evidence type="ECO:0000313" key="11">
    <source>
        <dbReference type="EMBL" id="CAG9812344.1"/>
    </source>
</evidence>
<evidence type="ECO:0000256" key="7">
    <source>
        <dbReference type="ARBA" id="ARBA00023098"/>
    </source>
</evidence>
<dbReference type="GO" id="GO:0034625">
    <property type="term" value="P:fatty acid elongation, monounsaturated fatty acid"/>
    <property type="evidence" value="ECO:0007669"/>
    <property type="project" value="TreeGrafter"/>
</dbReference>
<gene>
    <name evidence="11" type="ORF">CHIRRI_LOCUS15149</name>
</gene>
<evidence type="ECO:0000256" key="1">
    <source>
        <dbReference type="ARBA" id="ARBA00004141"/>
    </source>
</evidence>
<accession>A0A9N9WZW1</accession>
<dbReference type="GO" id="GO:0042761">
    <property type="term" value="P:very long-chain fatty acid biosynthetic process"/>
    <property type="evidence" value="ECO:0007669"/>
    <property type="project" value="TreeGrafter"/>
</dbReference>
<keyword evidence="6 10" id="KW-1133">Transmembrane helix</keyword>
<dbReference type="GO" id="GO:0005789">
    <property type="term" value="C:endoplasmic reticulum membrane"/>
    <property type="evidence" value="ECO:0007669"/>
    <property type="project" value="TreeGrafter"/>
</dbReference>
<dbReference type="InterPro" id="IPR002076">
    <property type="entry name" value="ELO_fam"/>
</dbReference>